<accession>A0AAD8R6G0</accession>
<evidence type="ECO:0000313" key="2">
    <source>
        <dbReference type="Proteomes" id="UP001231189"/>
    </source>
</evidence>
<comment type="caution">
    <text evidence="1">The sequence shown here is derived from an EMBL/GenBank/DDBJ whole genome shotgun (WGS) entry which is preliminary data.</text>
</comment>
<organism evidence="1 2">
    <name type="scientific">Lolium multiflorum</name>
    <name type="common">Italian ryegrass</name>
    <name type="synonym">Lolium perenne subsp. multiflorum</name>
    <dbReference type="NCBI Taxonomy" id="4521"/>
    <lineage>
        <taxon>Eukaryota</taxon>
        <taxon>Viridiplantae</taxon>
        <taxon>Streptophyta</taxon>
        <taxon>Embryophyta</taxon>
        <taxon>Tracheophyta</taxon>
        <taxon>Spermatophyta</taxon>
        <taxon>Magnoliopsida</taxon>
        <taxon>Liliopsida</taxon>
        <taxon>Poales</taxon>
        <taxon>Poaceae</taxon>
        <taxon>BOP clade</taxon>
        <taxon>Pooideae</taxon>
        <taxon>Poodae</taxon>
        <taxon>Poeae</taxon>
        <taxon>Poeae Chloroplast Group 2 (Poeae type)</taxon>
        <taxon>Loliodinae</taxon>
        <taxon>Loliinae</taxon>
        <taxon>Lolium</taxon>
    </lineage>
</organism>
<keyword evidence="2" id="KW-1185">Reference proteome</keyword>
<proteinExistence type="predicted"/>
<protein>
    <submittedName>
        <fullName evidence="1">Uncharacterized protein</fullName>
    </submittedName>
</protein>
<name>A0AAD8R6G0_LOLMU</name>
<dbReference type="AlphaFoldDB" id="A0AAD8R6G0"/>
<dbReference type="EMBL" id="JAUUTY010000006">
    <property type="protein sequence ID" value="KAK1615025.1"/>
    <property type="molecule type" value="Genomic_DNA"/>
</dbReference>
<sequence length="243" mass="26702">MVASAVAELYRPTPTVSGNEIWHVCLASRWCTRWSMSIWDWRLPPLATNPTISRVHGVCGDSPFADAPGRGGAALSLVVVVLECLRFGDARPGRGWVLPWLAVPLIRLQRTKRGITFPTRYRSGGMHFASPRVTRRLGGVSASRSSRLFPALLVLTAAPPVGFGDQHILHAGGTIVYINHIAIYIEMAADGTPVTYEELPAELKKKYDEIKVTLEADLIGSFQRTRSHGIDGRDSHRKVHSMG</sequence>
<dbReference type="Proteomes" id="UP001231189">
    <property type="component" value="Unassembled WGS sequence"/>
</dbReference>
<reference evidence="1" key="1">
    <citation type="submission" date="2023-07" db="EMBL/GenBank/DDBJ databases">
        <title>A chromosome-level genome assembly of Lolium multiflorum.</title>
        <authorList>
            <person name="Chen Y."/>
            <person name="Copetti D."/>
            <person name="Kolliker R."/>
            <person name="Studer B."/>
        </authorList>
    </citation>
    <scope>NUCLEOTIDE SEQUENCE</scope>
    <source>
        <strain evidence="1">02402/16</strain>
        <tissue evidence="1">Leaf</tissue>
    </source>
</reference>
<gene>
    <name evidence="1" type="ORF">QYE76_020542</name>
</gene>
<evidence type="ECO:0000313" key="1">
    <source>
        <dbReference type="EMBL" id="KAK1615025.1"/>
    </source>
</evidence>